<reference evidence="2 3" key="1">
    <citation type="submission" date="2016-06" db="EMBL/GenBank/DDBJ databases">
        <title>Three novel species with peptidoglycan cell walls form the new genus Lacunisphaera gen. nov. in the family Opitutaceae of the verrucomicrobial subdivision 4.</title>
        <authorList>
            <person name="Rast P."/>
            <person name="Gloeckner I."/>
            <person name="Jogler M."/>
            <person name="Boedeker C."/>
            <person name="Jeske O."/>
            <person name="Wiegand S."/>
            <person name="Reinhardt R."/>
            <person name="Schumann P."/>
            <person name="Rohde M."/>
            <person name="Spring S."/>
            <person name="Gloeckner F.O."/>
            <person name="Jogler C."/>
        </authorList>
    </citation>
    <scope>NUCLEOTIDE SEQUENCE [LARGE SCALE GENOMIC DNA]</scope>
    <source>
        <strain evidence="2 3">IG16b</strain>
    </source>
</reference>
<keyword evidence="1" id="KW-0812">Transmembrane</keyword>
<keyword evidence="3" id="KW-1185">Reference proteome</keyword>
<gene>
    <name evidence="2" type="ORF">Verru16b_02420</name>
</gene>
<dbReference type="EMBL" id="CP016094">
    <property type="protein sequence ID" value="AOS45339.1"/>
    <property type="molecule type" value="Genomic_DNA"/>
</dbReference>
<sequence>MSESDPELEKKAHRAQMILYGVMLFFLVLPFVLLWLKNRGVFGQF</sequence>
<evidence type="ECO:0000313" key="3">
    <source>
        <dbReference type="Proteomes" id="UP000095228"/>
    </source>
</evidence>
<keyword evidence="1" id="KW-0472">Membrane</keyword>
<name>A0A1D8AWS4_9BACT</name>
<feature type="transmembrane region" description="Helical" evidence="1">
    <location>
        <begin position="17"/>
        <end position="36"/>
    </location>
</feature>
<dbReference type="STRING" id="1838286.Verru16b_02420"/>
<protein>
    <submittedName>
        <fullName evidence="2">Uncharacterized protein</fullName>
    </submittedName>
</protein>
<keyword evidence="1" id="KW-1133">Transmembrane helix</keyword>
<evidence type="ECO:0000313" key="2">
    <source>
        <dbReference type="EMBL" id="AOS45339.1"/>
    </source>
</evidence>
<accession>A0A1D8AWS4</accession>
<dbReference type="AlphaFoldDB" id="A0A1D8AWS4"/>
<organism evidence="2 3">
    <name type="scientific">Lacunisphaera limnophila</name>
    <dbReference type="NCBI Taxonomy" id="1838286"/>
    <lineage>
        <taxon>Bacteria</taxon>
        <taxon>Pseudomonadati</taxon>
        <taxon>Verrucomicrobiota</taxon>
        <taxon>Opitutia</taxon>
        <taxon>Opitutales</taxon>
        <taxon>Opitutaceae</taxon>
        <taxon>Lacunisphaera</taxon>
    </lineage>
</organism>
<dbReference type="KEGG" id="obg:Verru16b_02420"/>
<proteinExistence type="predicted"/>
<dbReference type="Proteomes" id="UP000095228">
    <property type="component" value="Chromosome"/>
</dbReference>
<evidence type="ECO:0000256" key="1">
    <source>
        <dbReference type="SAM" id="Phobius"/>
    </source>
</evidence>